<sequence>MPHSSGQNRGKHSHHRYKRSRSRSPSPYYRHKRDRSRTRSPDSPSGMKIQLKPLVLASDNEKLRNQDINFIESSSFVQTEFRSSRGNKNVFKTPSETTSGGLNVVTGTSGEYDAMVRERAHEAAIFGTGRGQPLGALPSDEGFADAGPKIVPTKEVVKEIIHPNLKKDKVAAYREWASRLNDLANARRQIRQAASSE</sequence>
<accession>A0A564YCA7</accession>
<name>A0A564YCA7_HYMDI</name>
<evidence type="ECO:0000256" key="1">
    <source>
        <dbReference type="SAM" id="MobiDB-lite"/>
    </source>
</evidence>
<dbReference type="EMBL" id="CABIJS010000155">
    <property type="protein sequence ID" value="VUZ44891.1"/>
    <property type="molecule type" value="Genomic_DNA"/>
</dbReference>
<reference evidence="2 3" key="1">
    <citation type="submission" date="2019-07" db="EMBL/GenBank/DDBJ databases">
        <authorList>
            <person name="Jastrzebski P J."/>
            <person name="Paukszto L."/>
            <person name="Jastrzebski P J."/>
        </authorList>
    </citation>
    <scope>NUCLEOTIDE SEQUENCE [LARGE SCALE GENOMIC DNA]</scope>
    <source>
        <strain evidence="2 3">WMS-il1</strain>
    </source>
</reference>
<dbReference type="AlphaFoldDB" id="A0A564YCA7"/>
<gene>
    <name evidence="2" type="ORF">WMSIL1_LOCUS5115</name>
</gene>
<proteinExistence type="predicted"/>
<dbReference type="Proteomes" id="UP000321570">
    <property type="component" value="Unassembled WGS sequence"/>
</dbReference>
<feature type="compositionally biased region" description="Basic residues" evidence="1">
    <location>
        <begin position="9"/>
        <end position="22"/>
    </location>
</feature>
<evidence type="ECO:0000313" key="2">
    <source>
        <dbReference type="EMBL" id="VUZ44891.1"/>
    </source>
</evidence>
<feature type="region of interest" description="Disordered" evidence="1">
    <location>
        <begin position="1"/>
        <end position="53"/>
    </location>
</feature>
<keyword evidence="3" id="KW-1185">Reference proteome</keyword>
<protein>
    <submittedName>
        <fullName evidence="2">Uncharacterized protein</fullName>
    </submittedName>
</protein>
<evidence type="ECO:0000313" key="3">
    <source>
        <dbReference type="Proteomes" id="UP000321570"/>
    </source>
</evidence>
<feature type="compositionally biased region" description="Basic residues" evidence="1">
    <location>
        <begin position="29"/>
        <end position="38"/>
    </location>
</feature>
<organism evidence="2 3">
    <name type="scientific">Hymenolepis diminuta</name>
    <name type="common">Rat tapeworm</name>
    <dbReference type="NCBI Taxonomy" id="6216"/>
    <lineage>
        <taxon>Eukaryota</taxon>
        <taxon>Metazoa</taxon>
        <taxon>Spiralia</taxon>
        <taxon>Lophotrochozoa</taxon>
        <taxon>Platyhelminthes</taxon>
        <taxon>Cestoda</taxon>
        <taxon>Eucestoda</taxon>
        <taxon>Cyclophyllidea</taxon>
        <taxon>Hymenolepididae</taxon>
        <taxon>Hymenolepis</taxon>
    </lineage>
</organism>